<sequence length="66" mass="7430">MTWFVSASMASLFGKNDSVVIGKYNLSLTRLRSNNVVCDPQFVNDNIVLPSPETHEIKCKNILIFL</sequence>
<accession>A0A6C0BH56</accession>
<dbReference type="AlphaFoldDB" id="A0A6C0BH56"/>
<evidence type="ECO:0000313" key="1">
    <source>
        <dbReference type="EMBL" id="QHS90738.1"/>
    </source>
</evidence>
<name>A0A6C0BH56_9ZZZZ</name>
<organism evidence="1">
    <name type="scientific">viral metagenome</name>
    <dbReference type="NCBI Taxonomy" id="1070528"/>
    <lineage>
        <taxon>unclassified sequences</taxon>
        <taxon>metagenomes</taxon>
        <taxon>organismal metagenomes</taxon>
    </lineage>
</organism>
<proteinExistence type="predicted"/>
<reference evidence="1" key="1">
    <citation type="journal article" date="2020" name="Nature">
        <title>Giant virus diversity and host interactions through global metagenomics.</title>
        <authorList>
            <person name="Schulz F."/>
            <person name="Roux S."/>
            <person name="Paez-Espino D."/>
            <person name="Jungbluth S."/>
            <person name="Walsh D.A."/>
            <person name="Denef V.J."/>
            <person name="McMahon K.D."/>
            <person name="Konstantinidis K.T."/>
            <person name="Eloe-Fadrosh E.A."/>
            <person name="Kyrpides N.C."/>
            <person name="Woyke T."/>
        </authorList>
    </citation>
    <scope>NUCLEOTIDE SEQUENCE</scope>
    <source>
        <strain evidence="1">GVMAG-M-3300010354-11</strain>
    </source>
</reference>
<dbReference type="EMBL" id="MN739144">
    <property type="protein sequence ID" value="QHS90738.1"/>
    <property type="molecule type" value="Genomic_DNA"/>
</dbReference>
<protein>
    <submittedName>
        <fullName evidence="1">Uncharacterized protein</fullName>
    </submittedName>
</protein>